<dbReference type="Proteomes" id="UP000272464">
    <property type="component" value="Unassembled WGS sequence"/>
</dbReference>
<evidence type="ECO:0000259" key="2">
    <source>
        <dbReference type="Pfam" id="PF00990"/>
    </source>
</evidence>
<keyword evidence="1" id="KW-1133">Transmembrane helix</keyword>
<gene>
    <name evidence="3" type="ORF">EJP77_08395</name>
</gene>
<organism evidence="3 4">
    <name type="scientific">Paenibacillus zeisoli</name>
    <dbReference type="NCBI Taxonomy" id="2496267"/>
    <lineage>
        <taxon>Bacteria</taxon>
        <taxon>Bacillati</taxon>
        <taxon>Bacillota</taxon>
        <taxon>Bacilli</taxon>
        <taxon>Bacillales</taxon>
        <taxon>Paenibacillaceae</taxon>
        <taxon>Paenibacillus</taxon>
    </lineage>
</organism>
<feature type="transmembrane region" description="Helical" evidence="1">
    <location>
        <begin position="86"/>
        <end position="105"/>
    </location>
</feature>
<accession>A0A3S1B8Z7</accession>
<feature type="domain" description="GGDEF" evidence="2">
    <location>
        <begin position="129"/>
        <end position="274"/>
    </location>
</feature>
<dbReference type="RefSeq" id="WP_127198761.1">
    <property type="nucleotide sequence ID" value="NZ_RZNX01000002.1"/>
</dbReference>
<dbReference type="InterPro" id="IPR000160">
    <property type="entry name" value="GGDEF_dom"/>
</dbReference>
<keyword evidence="1" id="KW-0472">Membrane</keyword>
<dbReference type="AlphaFoldDB" id="A0A3S1B8Z7"/>
<feature type="transmembrane region" description="Helical" evidence="1">
    <location>
        <begin position="37"/>
        <end position="57"/>
    </location>
</feature>
<keyword evidence="4" id="KW-1185">Reference proteome</keyword>
<dbReference type="OrthoDB" id="2576558at2"/>
<dbReference type="Gene3D" id="3.30.70.270">
    <property type="match status" value="1"/>
</dbReference>
<feature type="transmembrane region" description="Helical" evidence="1">
    <location>
        <begin position="62"/>
        <end position="80"/>
    </location>
</feature>
<evidence type="ECO:0000256" key="1">
    <source>
        <dbReference type="SAM" id="Phobius"/>
    </source>
</evidence>
<dbReference type="Pfam" id="PF00990">
    <property type="entry name" value="GGDEF"/>
    <property type="match status" value="1"/>
</dbReference>
<dbReference type="SUPFAM" id="SSF55073">
    <property type="entry name" value="Nucleotide cyclase"/>
    <property type="match status" value="1"/>
</dbReference>
<comment type="caution">
    <text evidence="3">The sequence shown here is derived from an EMBL/GenBank/DDBJ whole genome shotgun (WGS) entry which is preliminary data.</text>
</comment>
<dbReference type="InterPro" id="IPR043128">
    <property type="entry name" value="Rev_trsase/Diguanyl_cyclase"/>
</dbReference>
<reference evidence="3 4" key="1">
    <citation type="submission" date="2018-12" db="EMBL/GenBank/DDBJ databases">
        <authorList>
            <person name="Sun L."/>
            <person name="Chen Z."/>
        </authorList>
    </citation>
    <scope>NUCLEOTIDE SEQUENCE [LARGE SCALE GENOMIC DNA]</scope>
    <source>
        <strain evidence="3 4">3-5-3</strain>
    </source>
</reference>
<proteinExistence type="predicted"/>
<dbReference type="InterPro" id="IPR029787">
    <property type="entry name" value="Nucleotide_cyclase"/>
</dbReference>
<name>A0A3S1B8Z7_9BACL</name>
<evidence type="ECO:0000313" key="3">
    <source>
        <dbReference type="EMBL" id="RUT33647.1"/>
    </source>
</evidence>
<keyword evidence="1" id="KW-0812">Transmembrane</keyword>
<dbReference type="EMBL" id="RZNX01000002">
    <property type="protein sequence ID" value="RUT33647.1"/>
    <property type="molecule type" value="Genomic_DNA"/>
</dbReference>
<evidence type="ECO:0000313" key="4">
    <source>
        <dbReference type="Proteomes" id="UP000272464"/>
    </source>
</evidence>
<feature type="transmembrane region" description="Helical" evidence="1">
    <location>
        <begin position="12"/>
        <end position="31"/>
    </location>
</feature>
<protein>
    <submittedName>
        <fullName evidence="3">Diguanylate cyclase</fullName>
    </submittedName>
</protein>
<sequence>MNKRAVRNLDLGYSCLIVLLLIEQALVFLSVYQNQTYPAWAFGASVGALAAMAAGYWLPAGFSVVIAFLFFVSYFVWQTIYGFNEVLQVAWILIIPANLMTASFVRNRIIRMKRILGRLNALKDQNPVIDLQTGLGNYDAFADALLKQSTLASRYNNKYGFSLALFKIDFLPLVMESVGAGRYSQFLVEISNTMQQQIRNEDSKFSIDNGRFLILCPLTEHAYFSAVVERVKTAMMNLSFEDKNGAPIKLVVRASLMHFDKEQLDLFAHADQLIAALDRRTEVDLVAEYV</sequence>